<keyword evidence="2" id="KW-1185">Reference proteome</keyword>
<sequence length="182" mass="20180">MPVNNTKATNKIREYRATVESTNTIPLVGPVKCRIHGTIQDETVKTPNGKQHHIKMDLKEADPANSRFCNVSQITGQGSIHDVNNTNRTASVNLDVAAKLPLGSVPVKLQQDNVSHNKTSYRDGSKDIEITTQQKIKGYNIGFFIKASNAMPLPPIDKDSTHEEVLNYELWAKGNKGISFRK</sequence>
<reference evidence="1 2" key="1">
    <citation type="submission" date="2015-11" db="EMBL/GenBank/DDBJ databases">
        <title>Genomic analysis of 38 Legionella species identifies large and diverse effector repertoires.</title>
        <authorList>
            <person name="Burstein D."/>
            <person name="Amaro F."/>
            <person name="Zusman T."/>
            <person name="Lifshitz Z."/>
            <person name="Cohen O."/>
            <person name="Gilbert J.A."/>
            <person name="Pupko T."/>
            <person name="Shuman H.A."/>
            <person name="Segal G."/>
        </authorList>
    </citation>
    <scope>NUCLEOTIDE SEQUENCE [LARGE SCALE GENOMIC DNA]</scope>
    <source>
        <strain evidence="1 2">Mt.St.Helens-9</strain>
    </source>
</reference>
<comment type="caution">
    <text evidence="1">The sequence shown here is derived from an EMBL/GenBank/DDBJ whole genome shotgun (WGS) entry which is preliminary data.</text>
</comment>
<dbReference type="RefSeq" id="WP_133141134.1">
    <property type="nucleotide sequence ID" value="NZ_CAAAII010000001.1"/>
</dbReference>
<proteinExistence type="predicted"/>
<dbReference type="PATRIC" id="fig|452.5.peg.1564"/>
<dbReference type="Proteomes" id="UP000054877">
    <property type="component" value="Unassembled WGS sequence"/>
</dbReference>
<evidence type="ECO:0000313" key="1">
    <source>
        <dbReference type="EMBL" id="KTD63894.1"/>
    </source>
</evidence>
<dbReference type="AlphaFoldDB" id="A0A0W0Z5B1"/>
<organism evidence="1 2">
    <name type="scientific">Legionella spiritensis</name>
    <dbReference type="NCBI Taxonomy" id="452"/>
    <lineage>
        <taxon>Bacteria</taxon>
        <taxon>Pseudomonadati</taxon>
        <taxon>Pseudomonadota</taxon>
        <taxon>Gammaproteobacteria</taxon>
        <taxon>Legionellales</taxon>
        <taxon>Legionellaceae</taxon>
        <taxon>Legionella</taxon>
    </lineage>
</organism>
<evidence type="ECO:0000313" key="2">
    <source>
        <dbReference type="Proteomes" id="UP000054877"/>
    </source>
</evidence>
<accession>A0A0W0Z5B1</accession>
<gene>
    <name evidence="1" type="ORF">Lspi_1413</name>
</gene>
<protein>
    <submittedName>
        <fullName evidence="1">Uncharacterized protein</fullName>
    </submittedName>
</protein>
<dbReference type="EMBL" id="LNYX01000014">
    <property type="protein sequence ID" value="KTD63894.1"/>
    <property type="molecule type" value="Genomic_DNA"/>
</dbReference>
<name>A0A0W0Z5B1_LEGSP</name>